<dbReference type="Proteomes" id="UP000034636">
    <property type="component" value="Chromosome"/>
</dbReference>
<reference evidence="11" key="6">
    <citation type="submission" date="2019-09" db="EMBL/GenBank/DDBJ databases">
        <authorList>
            <consortium name="GenomeTrakr network: Whole genome sequencing for foodborne pathogen traceback"/>
        </authorList>
    </citation>
    <scope>NUCLEOTIDE SEQUENCE [LARGE SCALE GENOMIC DNA]</scope>
    <source>
        <strain evidence="11">AUSMDU00020735</strain>
        <strain evidence="7 21">VA_WGS-00080</strain>
    </source>
</reference>
<evidence type="ECO:0000313" key="4">
    <source>
        <dbReference type="EMBL" id="EBW5464940.1"/>
    </source>
</evidence>
<dbReference type="Proteomes" id="UP000839909">
    <property type="component" value="Unassembled WGS sequence"/>
</dbReference>
<evidence type="ECO:0000313" key="16">
    <source>
        <dbReference type="EMBL" id="KTZ08197.1"/>
    </source>
</evidence>
<feature type="transmembrane region" description="Helical" evidence="1">
    <location>
        <begin position="287"/>
        <end position="309"/>
    </location>
</feature>
<sequence length="515" mass="58243">MNTMLKILPKTAMILLAFLAIFLIEWYTPIHSDDYRYYLLGISPESHFHHYMTWSGRIIADYTSALILYTRSQLVYSISAAVSTLVFCYFIVKTPSGTLRWNKSDYLLFPLIFFTYWISNPNLGQTTFWIVGAANYLWTNLFVVAWLFFFYTITIKNSKAISPWVALLSFMAGCSNESVSPFVSLISVLAIAYELWQNKSVSRNKIVYSLCAIAGSCVLILSPGNFIRASGKEFWYGRPIFERIFIHLTERVHNHLALIWIAYVVLLLLVLLVIFNKQIRAKIDKTSLICAALVVCIGIGTSLIMFASPSYPDRVMNGTFMFFLLAISFIAYALLKSGVKAGVVGVTAVTVLCGIVFLWSYSLMLNGYKKTAGQEIVRQKIITKEIAAGKQKFIIPDYYFVKLQNSGGHFGLFHDPAVYGEYYHVQAIFKKKVNFDYSVIANGAKHSLSNETTAYSNTRGDFAIISREQLTGSITLSVNGRQKTIPVEKMKHAEINDEFWYYASVDKGEITAISF</sequence>
<dbReference type="OMA" id="NENDWRN"/>
<evidence type="ECO:0000313" key="5">
    <source>
        <dbReference type="EMBL" id="EBY1704216.1"/>
    </source>
</evidence>
<evidence type="ECO:0000313" key="3">
    <source>
        <dbReference type="EMBL" id="EBW3630563.1"/>
    </source>
</evidence>
<keyword evidence="1" id="KW-1133">Transmembrane helix</keyword>
<evidence type="ECO:0000313" key="17">
    <source>
        <dbReference type="EMBL" id="MIT50759.1"/>
    </source>
</evidence>
<dbReference type="EMBL" id="AALJMK010000035">
    <property type="protein sequence ID" value="EDA2535900.1"/>
    <property type="molecule type" value="Genomic_DNA"/>
</dbReference>
<keyword evidence="1" id="KW-0472">Membrane</keyword>
<organism evidence="13">
    <name type="scientific">Salmonella typhimurium</name>
    <dbReference type="NCBI Taxonomy" id="90371"/>
    <lineage>
        <taxon>Bacteria</taxon>
        <taxon>Pseudomonadati</taxon>
        <taxon>Pseudomonadota</taxon>
        <taxon>Gammaproteobacteria</taxon>
        <taxon>Enterobacterales</taxon>
        <taxon>Enterobacteriaceae</taxon>
        <taxon>Salmonella</taxon>
    </lineage>
</organism>
<dbReference type="Proteomes" id="UP000338496">
    <property type="component" value="Unassembled WGS sequence"/>
</dbReference>
<dbReference type="EMBL" id="AAIKGB010000030">
    <property type="protein sequence ID" value="ECF1545861.1"/>
    <property type="molecule type" value="Genomic_DNA"/>
</dbReference>
<evidence type="ECO:0000313" key="11">
    <source>
        <dbReference type="EMBL" id="ECW0642410.1"/>
    </source>
</evidence>
<dbReference type="eggNOG" id="ENOG50328SX">
    <property type="taxonomic scope" value="Bacteria"/>
</dbReference>
<evidence type="ECO:0000313" key="19">
    <source>
        <dbReference type="Proteomes" id="UP000034636"/>
    </source>
</evidence>
<dbReference type="Proteomes" id="UP000839595">
    <property type="component" value="Unassembled WGS sequence"/>
</dbReference>
<feature type="transmembrane region" description="Helical" evidence="1">
    <location>
        <begin position="315"/>
        <end position="335"/>
    </location>
</feature>
<reference evidence="15" key="7">
    <citation type="submission" date="2019-10" db="EMBL/GenBank/DDBJ databases">
        <authorList>
            <consortium name="NCBI Pathogen Detection Project"/>
        </authorList>
    </citation>
    <scope>NUCLEOTIDE SEQUENCE</scope>
    <source>
        <strain evidence="15">Salmonella enterica</strain>
    </source>
</reference>
<dbReference type="Proteomes" id="UP000839581">
    <property type="component" value="Unassembled WGS sequence"/>
</dbReference>
<dbReference type="EMBL" id="AAMLUT010000040">
    <property type="protein sequence ID" value="EDI6667655.1"/>
    <property type="molecule type" value="Genomic_DNA"/>
</dbReference>
<evidence type="ECO:0000256" key="1">
    <source>
        <dbReference type="SAM" id="Phobius"/>
    </source>
</evidence>
<evidence type="ECO:0000313" key="12">
    <source>
        <dbReference type="EMBL" id="ECY5342996.1"/>
    </source>
</evidence>
<evidence type="ECO:0000313" key="7">
    <source>
        <dbReference type="EMBL" id="ECE0297058.1"/>
    </source>
</evidence>
<dbReference type="EMBL" id="AAHIDF010000034">
    <property type="protein sequence ID" value="EBW3630563.1"/>
    <property type="molecule type" value="Genomic_DNA"/>
</dbReference>
<evidence type="ECO:0000313" key="8">
    <source>
        <dbReference type="EMBL" id="ECF1545861.1"/>
    </source>
</evidence>
<dbReference type="EMBL" id="CP011428">
    <property type="protein sequence ID" value="AKH09798.1"/>
    <property type="molecule type" value="Genomic_DNA"/>
</dbReference>
<dbReference type="Proteomes" id="UP000839908">
    <property type="component" value="Unassembled WGS sequence"/>
</dbReference>
<feature type="transmembrane region" description="Helical" evidence="1">
    <location>
        <begin position="206"/>
        <end position="227"/>
    </location>
</feature>
<feature type="transmembrane region" description="Helical" evidence="1">
    <location>
        <begin position="126"/>
        <end position="151"/>
    </location>
</feature>
<feature type="transmembrane region" description="Helical" evidence="1">
    <location>
        <begin position="342"/>
        <end position="361"/>
    </location>
</feature>
<dbReference type="EMBL" id="AAHRYM010000044">
    <property type="protein sequence ID" value="EBZ6923551.1"/>
    <property type="molecule type" value="Genomic_DNA"/>
</dbReference>
<dbReference type="Proteomes" id="UP000839914">
    <property type="component" value="Unassembled WGS sequence"/>
</dbReference>
<evidence type="ECO:0000313" key="21">
    <source>
        <dbReference type="Proteomes" id="UP000338496"/>
    </source>
</evidence>
<reference evidence="15" key="3">
    <citation type="journal article" date="2018" name="Genome Biol.">
        <title>SKESA: strategic k-mer extension for scrupulous assemblies.</title>
        <authorList>
            <person name="Souvorov A."/>
            <person name="Agarwala R."/>
            <person name="Lipman D.J."/>
        </authorList>
    </citation>
    <scope>NUCLEOTIDE SEQUENCE</scope>
    <source>
        <strain evidence="15">Salmonella enterica</strain>
    </source>
</reference>
<feature type="transmembrane region" description="Helical" evidence="1">
    <location>
        <begin position="257"/>
        <end position="275"/>
    </location>
</feature>
<accession>A0A3Z3XZF9</accession>
<evidence type="ECO:0000313" key="10">
    <source>
        <dbReference type="EMBL" id="ECV8762506.1"/>
    </source>
</evidence>
<dbReference type="Proteomes" id="UP000054461">
    <property type="component" value="Unassembled WGS sequence"/>
</dbReference>
<dbReference type="EMBL" id="JYVU01000057">
    <property type="protein sequence ID" value="KTZ08197.1"/>
    <property type="molecule type" value="Genomic_DNA"/>
</dbReference>
<keyword evidence="1" id="KW-0812">Transmembrane</keyword>
<protein>
    <submittedName>
        <fullName evidence="2 16">Membrane protein</fullName>
    </submittedName>
</protein>
<reference evidence="14" key="4">
    <citation type="submission" date="2018-07" db="EMBL/GenBank/DDBJ databases">
        <authorList>
            <consortium name="PulseNet: The National Subtyping Network for Foodborne Disease Surveillance"/>
            <person name="Tarr C.L."/>
            <person name="Trees E."/>
            <person name="Katz L.S."/>
            <person name="Carleton-Romer H.A."/>
            <person name="Stroika S."/>
            <person name="Kucerova Z."/>
            <person name="Roache K.F."/>
            <person name="Sabol A.L."/>
            <person name="Besser J."/>
            <person name="Gerner-Smidt P."/>
        </authorList>
    </citation>
    <scope>NUCLEOTIDE SEQUENCE [LARGE SCALE GENOMIC DNA]</scope>
    <source>
        <strain evidence="9">PNUSAS008736</strain>
        <strain evidence="14">PNUSAS016739</strain>
    </source>
</reference>
<evidence type="ECO:0000313" key="13">
    <source>
        <dbReference type="EMBL" id="EDA2535900.1"/>
    </source>
</evidence>
<dbReference type="EMBL" id="AAKUOT010000036">
    <property type="protein sequence ID" value="ECV8762506.1"/>
    <property type="molecule type" value="Genomic_DNA"/>
</dbReference>
<evidence type="ECO:0000313" key="9">
    <source>
        <dbReference type="EMBL" id="ECU8356340.1"/>
    </source>
</evidence>
<dbReference type="EMBL" id="AAHNIA010000048">
    <property type="protein sequence ID" value="EBY1704216.1"/>
    <property type="molecule type" value="Genomic_DNA"/>
</dbReference>
<dbReference type="PATRIC" id="fig|59201.158.peg.4504"/>
<evidence type="ECO:0000313" key="20">
    <source>
        <dbReference type="Proteomes" id="UP000054461"/>
    </source>
</evidence>
<dbReference type="EMBL" id="RSUA01000038">
    <property type="protein sequence ID" value="MIT50759.1"/>
    <property type="molecule type" value="Genomic_DNA"/>
</dbReference>
<dbReference type="Proteomes" id="UP000839915">
    <property type="component" value="Unassembled WGS sequence"/>
</dbReference>
<dbReference type="EMBL" id="AAKVET010000027">
    <property type="protein sequence ID" value="ECW0642410.1"/>
    <property type="molecule type" value="Genomic_DNA"/>
</dbReference>
<accession>A0A0H3THQ3</accession>
<dbReference type="Proteomes" id="UP000839617">
    <property type="component" value="Unassembled WGS sequence"/>
</dbReference>
<dbReference type="Proteomes" id="UP000839616">
    <property type="component" value="Unassembled WGS sequence"/>
</dbReference>
<dbReference type="Proteomes" id="UP000839907">
    <property type="component" value="Unassembled WGS sequence"/>
</dbReference>
<dbReference type="EMBL" id="AAKRET010000033">
    <property type="protein sequence ID" value="ECU8356340.1"/>
    <property type="molecule type" value="Genomic_DNA"/>
</dbReference>
<name>A0A0D6HV87_SALTM</name>
<reference evidence="16 20" key="1">
    <citation type="submission" date="2014-09" db="EMBL/GenBank/DDBJ databases">
        <title>Salmonella Genotype and Phenotype Association.</title>
        <authorList>
            <person name="Chen Y."/>
            <person name="Folster J."/>
            <person name="Ayers S."/>
            <person name="Kabera C."/>
            <person name="Li C."/>
            <person name="Mukherjee S."/>
            <person name="Lam C."/>
            <person name="Zhao S."/>
            <person name="McDermott P."/>
        </authorList>
    </citation>
    <scope>NUCLEOTIDE SEQUENCE [LARGE SCALE GENOMIC DNA]</scope>
    <source>
        <strain evidence="16 20">CVM N32045</strain>
    </source>
</reference>
<dbReference type="Proteomes" id="UP000885258">
    <property type="component" value="Unassembled WGS sequence"/>
</dbReference>
<reference evidence="2 19" key="2">
    <citation type="journal article" date="2015" name="Genome Announc.">
        <title>Complete Genome Sequencing of a Multidrug-Resistant and Human-Invasive Salmonella enterica Serovar Typhimurium Strain of the Emerging Sequence Type 213 Genotype.</title>
        <authorList>
            <person name="Calva E."/>
            <person name="Silva C."/>
            <person name="Zaidi M.B."/>
            <person name="Sanchez-Flores A."/>
            <person name="Estrada K."/>
            <person name="Silva G.G."/>
            <person name="Soto-Jimenez L.M."/>
            <person name="Wiesner M."/>
            <person name="Fernandez-Mora M."/>
            <person name="Edwards R.A."/>
            <person name="Vinuesa P."/>
        </authorList>
    </citation>
    <scope>NUCLEOTIDE SEQUENCE [LARGE SCALE GENOMIC DNA]</scope>
    <source>
        <strain evidence="2 19">YU39</strain>
    </source>
</reference>
<feature type="transmembrane region" description="Helical" evidence="1">
    <location>
        <begin position="104"/>
        <end position="120"/>
    </location>
</feature>
<dbReference type="EMBL" id="AAIGQE010000013">
    <property type="protein sequence ID" value="ECE0297058.1"/>
    <property type="molecule type" value="Genomic_DNA"/>
</dbReference>
<accession>A0A0F7JCV8</accession>
<evidence type="ECO:0000313" key="6">
    <source>
        <dbReference type="EMBL" id="EBZ6923551.1"/>
    </source>
</evidence>
<dbReference type="InterPro" id="IPR045691">
    <property type="entry name" value="DUF6056"/>
</dbReference>
<feature type="transmembrane region" description="Helical" evidence="1">
    <location>
        <begin position="74"/>
        <end position="92"/>
    </location>
</feature>
<dbReference type="Proteomes" id="UP000839911">
    <property type="component" value="Unassembled WGS sequence"/>
</dbReference>
<accession>A0A0D6HV87</accession>
<dbReference type="RefSeq" id="WP_001095011.1">
    <property type="nucleotide sequence ID" value="NZ_AP023291.1"/>
</dbReference>
<dbReference type="Proteomes" id="UP000885385">
    <property type="component" value="Unassembled WGS sequence"/>
</dbReference>
<evidence type="ECO:0000313" key="14">
    <source>
        <dbReference type="EMBL" id="EDI6667655.1"/>
    </source>
</evidence>
<dbReference type="EMBL" id="DAAFPQ010000029">
    <property type="protein sequence ID" value="HAB0973433.1"/>
    <property type="molecule type" value="Genomic_DNA"/>
</dbReference>
<evidence type="ECO:0000313" key="2">
    <source>
        <dbReference type="EMBL" id="AKH09798.1"/>
    </source>
</evidence>
<dbReference type="AlphaFoldDB" id="A0A0D6HV87"/>
<dbReference type="Pfam" id="PF19528">
    <property type="entry name" value="DUF6056"/>
    <property type="match status" value="1"/>
</dbReference>
<dbReference type="EMBL" id="AAHIPE010000031">
    <property type="protein sequence ID" value="EBW5464940.1"/>
    <property type="molecule type" value="Genomic_DNA"/>
</dbReference>
<evidence type="ECO:0000313" key="15">
    <source>
        <dbReference type="EMBL" id="HAB0973433.1"/>
    </source>
</evidence>
<dbReference type="EMBL" id="AALDNI010000040">
    <property type="protein sequence ID" value="ECY5342996.1"/>
    <property type="molecule type" value="Genomic_DNA"/>
</dbReference>
<gene>
    <name evidence="13" type="ORF">A3V03_20440</name>
    <name evidence="10" type="ORF">AAB27_16555</name>
    <name evidence="17" type="ORF">AU613_18050</name>
    <name evidence="12" type="ORF">AVC05_17400</name>
    <name evidence="9" type="ORF">B1P38_22730</name>
    <name evidence="7" type="ORF">CE70_18155</name>
    <name evidence="14" type="ORF">CFF59_20650</name>
    <name evidence="16" type="ORF">DD95_19360</name>
    <name evidence="3" type="ORF">DPF41_21135</name>
    <name evidence="4" type="ORF">DPS76_21275</name>
    <name evidence="18" type="ORF">DRM14_10600</name>
    <name evidence="5" type="ORF">DU071_20180</name>
    <name evidence="8" type="ORF">E0935_21820</name>
    <name evidence="6" type="ORF">EER35_21615</name>
    <name evidence="11" type="ORF">F3R12_21685</name>
    <name evidence="15" type="ORF">GB466_23170</name>
    <name evidence="2" type="ORF">SE14_04443</name>
</gene>
<reference evidence="13" key="5">
    <citation type="submission" date="2018-07" db="EMBL/GenBank/DDBJ databases">
        <authorList>
            <person name="Ashton P.M."/>
            <person name="Dallman T."/>
            <person name="Nair S."/>
            <person name="De Pinna E."/>
            <person name="Peters T."/>
            <person name="Grant K."/>
        </authorList>
    </citation>
    <scope>NUCLEOTIDE SEQUENCE</scope>
    <source>
        <strain evidence="13">105990</strain>
        <strain evidence="3">231108</strain>
        <strain evidence="8">265852</strain>
        <strain evidence="17">29290</strain>
        <strain evidence="5">356083</strain>
        <strain evidence="4">422529</strain>
        <strain evidence="18">425567</strain>
        <strain evidence="12">43916</strain>
        <strain evidence="6">632340</strain>
        <strain evidence="10">86846</strain>
    </source>
</reference>
<proteinExistence type="predicted"/>
<evidence type="ECO:0000313" key="18">
    <source>
        <dbReference type="EMBL" id="MLP85764.1"/>
    </source>
</evidence>
<dbReference type="EMBL" id="RVDJ01000008">
    <property type="protein sequence ID" value="MLP85764.1"/>
    <property type="molecule type" value="Genomic_DNA"/>
</dbReference>